<reference evidence="1 2" key="1">
    <citation type="journal article" date="2021" name="Nat. Plants">
        <title>The Taxus genome provides insights into paclitaxel biosynthesis.</title>
        <authorList>
            <person name="Xiong X."/>
            <person name="Gou J."/>
            <person name="Liao Q."/>
            <person name="Li Y."/>
            <person name="Zhou Q."/>
            <person name="Bi G."/>
            <person name="Li C."/>
            <person name="Du R."/>
            <person name="Wang X."/>
            <person name="Sun T."/>
            <person name="Guo L."/>
            <person name="Liang H."/>
            <person name="Lu P."/>
            <person name="Wu Y."/>
            <person name="Zhang Z."/>
            <person name="Ro D.K."/>
            <person name="Shang Y."/>
            <person name="Huang S."/>
            <person name="Yan J."/>
        </authorList>
    </citation>
    <scope>NUCLEOTIDE SEQUENCE [LARGE SCALE GENOMIC DNA]</scope>
    <source>
        <strain evidence="1">Ta-2019</strain>
    </source>
</reference>
<evidence type="ECO:0000313" key="2">
    <source>
        <dbReference type="Proteomes" id="UP000824469"/>
    </source>
</evidence>
<name>A0AA38F8H3_TAXCH</name>
<organism evidence="1 2">
    <name type="scientific">Taxus chinensis</name>
    <name type="common">Chinese yew</name>
    <name type="synonym">Taxus wallichiana var. chinensis</name>
    <dbReference type="NCBI Taxonomy" id="29808"/>
    <lineage>
        <taxon>Eukaryota</taxon>
        <taxon>Viridiplantae</taxon>
        <taxon>Streptophyta</taxon>
        <taxon>Embryophyta</taxon>
        <taxon>Tracheophyta</taxon>
        <taxon>Spermatophyta</taxon>
        <taxon>Pinopsida</taxon>
        <taxon>Pinidae</taxon>
        <taxon>Conifers II</taxon>
        <taxon>Cupressales</taxon>
        <taxon>Taxaceae</taxon>
        <taxon>Taxus</taxon>
    </lineage>
</organism>
<keyword evidence="2" id="KW-1185">Reference proteome</keyword>
<gene>
    <name evidence="1" type="ORF">KI387_042337</name>
</gene>
<protein>
    <submittedName>
        <fullName evidence="1">Uncharacterized protein</fullName>
    </submittedName>
</protein>
<dbReference type="EMBL" id="JAHRHJ020003128">
    <property type="protein sequence ID" value="KAH9292480.1"/>
    <property type="molecule type" value="Genomic_DNA"/>
</dbReference>
<proteinExistence type="predicted"/>
<dbReference type="Proteomes" id="UP000824469">
    <property type="component" value="Unassembled WGS sequence"/>
</dbReference>
<dbReference type="AlphaFoldDB" id="A0AA38F8H3"/>
<evidence type="ECO:0000313" key="1">
    <source>
        <dbReference type="EMBL" id="KAH9292480.1"/>
    </source>
</evidence>
<comment type="caution">
    <text evidence="1">The sequence shown here is derived from an EMBL/GenBank/DDBJ whole genome shotgun (WGS) entry which is preliminary data.</text>
</comment>
<sequence length="95" mass="11088">MLGTTPSRAKKARTTSRIVYDTRGQQFLEIAKPAMDKSEQDLQVSDLELLRIQWENLPLKARFITSRKQSQELLGEWKKDSKLSNSWKSKPEFFT</sequence>
<accession>A0AA38F8H3</accession>
<feature type="non-terminal residue" evidence="1">
    <location>
        <position position="95"/>
    </location>
</feature>